<evidence type="ECO:0000313" key="2">
    <source>
        <dbReference type="Proteomes" id="UP000555393"/>
    </source>
</evidence>
<dbReference type="AlphaFoldDB" id="A0A841M0X6"/>
<reference evidence="1 2" key="1">
    <citation type="submission" date="2020-08" db="EMBL/GenBank/DDBJ databases">
        <title>Genomic Encyclopedia of Type Strains, Phase IV (KMG-IV): sequencing the most valuable type-strain genomes for metagenomic binning, comparative biology and taxonomic classification.</title>
        <authorList>
            <person name="Goeker M."/>
        </authorList>
    </citation>
    <scope>NUCLEOTIDE SEQUENCE [LARGE SCALE GENOMIC DNA]</scope>
    <source>
        <strain evidence="1 2">DSM 22336</strain>
    </source>
</reference>
<gene>
    <name evidence="1" type="ORF">FHS77_003252</name>
</gene>
<accession>A0A841M0X6</accession>
<keyword evidence="2" id="KW-1185">Reference proteome</keyword>
<dbReference type="Proteomes" id="UP000555393">
    <property type="component" value="Unassembled WGS sequence"/>
</dbReference>
<evidence type="ECO:0000313" key="1">
    <source>
        <dbReference type="EMBL" id="MBB6262670.1"/>
    </source>
</evidence>
<organism evidence="1 2">
    <name type="scientific">Paenochrobactrum gallinarii</name>
    <dbReference type="NCBI Taxonomy" id="643673"/>
    <lineage>
        <taxon>Bacteria</taxon>
        <taxon>Pseudomonadati</taxon>
        <taxon>Pseudomonadota</taxon>
        <taxon>Alphaproteobacteria</taxon>
        <taxon>Hyphomicrobiales</taxon>
        <taxon>Brucellaceae</taxon>
        <taxon>Paenochrobactrum</taxon>
    </lineage>
</organism>
<comment type="caution">
    <text evidence="1">The sequence shown here is derived from an EMBL/GenBank/DDBJ whole genome shotgun (WGS) entry which is preliminary data.</text>
</comment>
<sequence>MIILIINIHQTKFDENFAPHALFTS</sequence>
<proteinExistence type="predicted"/>
<dbReference type="EMBL" id="JACIIU010000061">
    <property type="protein sequence ID" value="MBB6262670.1"/>
    <property type="molecule type" value="Genomic_DNA"/>
</dbReference>
<name>A0A841M0X6_9HYPH</name>
<protein>
    <submittedName>
        <fullName evidence="1">Uncharacterized protein</fullName>
    </submittedName>
</protein>